<dbReference type="InterPro" id="IPR015421">
    <property type="entry name" value="PyrdxlP-dep_Trfase_major"/>
</dbReference>
<comment type="cofactor">
    <cofactor evidence="1">
        <name>pyridoxal 5'-phosphate</name>
        <dbReference type="ChEBI" id="CHEBI:597326"/>
    </cofactor>
</comment>
<dbReference type="InterPro" id="IPR004839">
    <property type="entry name" value="Aminotransferase_I/II_large"/>
</dbReference>
<keyword evidence="7" id="KW-0032">Aminotransferase</keyword>
<dbReference type="PANTHER" id="PTHR43525:SF1">
    <property type="entry name" value="PROTEIN MALY"/>
    <property type="match status" value="1"/>
</dbReference>
<dbReference type="RefSeq" id="WP_012101405.1">
    <property type="nucleotide sequence ID" value="NC_009706.1"/>
</dbReference>
<dbReference type="EC" id="4.4.1.13" evidence="2"/>
<dbReference type="Gene3D" id="3.40.640.10">
    <property type="entry name" value="Type I PLP-dependent aspartate aminotransferase-like (Major domain)"/>
    <property type="match status" value="1"/>
</dbReference>
<evidence type="ECO:0000256" key="3">
    <source>
        <dbReference type="ARBA" id="ARBA00022898"/>
    </source>
</evidence>
<proteinExistence type="inferred from homology"/>
<sequence length="391" mass="45175">MQYNFDQVVSRRDTHCVKWDFSKKQCEGKYIIPMSIADMDFETVPEVKKAIIQRANQGIYGYTKVNEGYYESIMNWMMKRHSWELKKDWIVVSSGVVPAINNIIKAFTHPGDKVILQSPVYYPFYKAIVRNGCAIVDNPLKFVQGKYYMDFKDLEHKLKHPRVKLLILCSPHNPVGRVWTGEELRKLGEMCIKNNVLIVSDEIHSDLVYKNYKHIPLAAISNDIRENSIICTAPSKTFNLAGLQVSNIIIPKDKLRREYIIQLENAAALSINLFGMIACETAYKYGEGWLDQLIDYLYENKEVVKKYVGERIPKLKIIEPEGTYLLWIDCRELGMNGMELKDFMLTRAKIQFNEGFTFGKSGEGFERMNIACPRDVLREALGRIEEAVNNL</sequence>
<dbReference type="SUPFAM" id="SSF53383">
    <property type="entry name" value="PLP-dependent transferases"/>
    <property type="match status" value="1"/>
</dbReference>
<dbReference type="STRING" id="431943.CKL_1030"/>
<dbReference type="KEGG" id="ckl:CKL_1030"/>
<accession>A5N6Z1</accession>
<feature type="domain" description="Aminotransferase class I/classII large" evidence="6">
    <location>
        <begin position="31"/>
        <end position="384"/>
    </location>
</feature>
<dbReference type="GO" id="GO:0047804">
    <property type="term" value="F:cysteine-S-conjugate beta-lyase activity"/>
    <property type="evidence" value="ECO:0007669"/>
    <property type="project" value="UniProtKB-EC"/>
</dbReference>
<dbReference type="EMBL" id="CP000673">
    <property type="protein sequence ID" value="EDK33072.1"/>
    <property type="molecule type" value="Genomic_DNA"/>
</dbReference>
<evidence type="ECO:0000256" key="2">
    <source>
        <dbReference type="ARBA" id="ARBA00012224"/>
    </source>
</evidence>
<dbReference type="eggNOG" id="COG1168">
    <property type="taxonomic scope" value="Bacteria"/>
</dbReference>
<reference evidence="7 8" key="1">
    <citation type="journal article" date="2008" name="Proc. Natl. Acad. Sci. U.S.A.">
        <title>The genome of Clostridium kluyveri, a strict anaerobe with unique metabolic features.</title>
        <authorList>
            <person name="Seedorf H."/>
            <person name="Fricke W.F."/>
            <person name="Veith B."/>
            <person name="Brueggemann H."/>
            <person name="Liesegang H."/>
            <person name="Strittmatter A."/>
            <person name="Miethke M."/>
            <person name="Buckel W."/>
            <person name="Hinderberger J."/>
            <person name="Li F."/>
            <person name="Hagemeier C."/>
            <person name="Thauer R.K."/>
            <person name="Gottschalk G."/>
        </authorList>
    </citation>
    <scope>NUCLEOTIDE SEQUENCE [LARGE SCALE GENOMIC DNA]</scope>
    <source>
        <strain evidence="8">ATCC 8527 / DSM 555 / NCIMB 10680</strain>
    </source>
</reference>
<dbReference type="NCBIfam" id="TIGR04350">
    <property type="entry name" value="C_S_lyase_PatB"/>
    <property type="match status" value="1"/>
</dbReference>
<dbReference type="Proteomes" id="UP000002411">
    <property type="component" value="Chromosome"/>
</dbReference>
<dbReference type="GO" id="GO:0030170">
    <property type="term" value="F:pyridoxal phosphate binding"/>
    <property type="evidence" value="ECO:0007669"/>
    <property type="project" value="InterPro"/>
</dbReference>
<evidence type="ECO:0000256" key="4">
    <source>
        <dbReference type="ARBA" id="ARBA00023239"/>
    </source>
</evidence>
<comment type="similarity">
    <text evidence="5">Belongs to the class-II pyridoxal-phosphate-dependent aminotransferase family. MalY/PatB cystathionine beta-lyase subfamily.</text>
</comment>
<keyword evidence="8" id="KW-1185">Reference proteome</keyword>
<dbReference type="InterPro" id="IPR015424">
    <property type="entry name" value="PyrdxlP-dep_Trfase"/>
</dbReference>
<dbReference type="InterPro" id="IPR015422">
    <property type="entry name" value="PyrdxlP-dep_Trfase_small"/>
</dbReference>
<dbReference type="InterPro" id="IPR051798">
    <property type="entry name" value="Class-II_PLP-Dep_Aminotrans"/>
</dbReference>
<dbReference type="HOGENOM" id="CLU_017584_15_0_9"/>
<evidence type="ECO:0000256" key="1">
    <source>
        <dbReference type="ARBA" id="ARBA00001933"/>
    </source>
</evidence>
<keyword evidence="3" id="KW-0663">Pyridoxal phosphate</keyword>
<keyword evidence="4" id="KW-0456">Lyase</keyword>
<organism evidence="7 8">
    <name type="scientific">Clostridium kluyveri (strain ATCC 8527 / DSM 555 / NBRC 12016 / NCIMB 10680 / K1)</name>
    <dbReference type="NCBI Taxonomy" id="431943"/>
    <lineage>
        <taxon>Bacteria</taxon>
        <taxon>Bacillati</taxon>
        <taxon>Bacillota</taxon>
        <taxon>Clostridia</taxon>
        <taxon>Eubacteriales</taxon>
        <taxon>Clostridiaceae</taxon>
        <taxon>Clostridium</taxon>
    </lineage>
</organism>
<dbReference type="PANTHER" id="PTHR43525">
    <property type="entry name" value="PROTEIN MALY"/>
    <property type="match status" value="1"/>
</dbReference>
<dbReference type="GO" id="GO:0008483">
    <property type="term" value="F:transaminase activity"/>
    <property type="evidence" value="ECO:0007669"/>
    <property type="project" value="UniProtKB-KW"/>
</dbReference>
<dbReference type="InterPro" id="IPR027619">
    <property type="entry name" value="C-S_lyase_PatB-like"/>
</dbReference>
<evidence type="ECO:0000259" key="6">
    <source>
        <dbReference type="Pfam" id="PF00155"/>
    </source>
</evidence>
<dbReference type="Gene3D" id="3.90.1150.10">
    <property type="entry name" value="Aspartate Aminotransferase, domain 1"/>
    <property type="match status" value="1"/>
</dbReference>
<gene>
    <name evidence="7" type="ordered locus">CKL_1030</name>
</gene>
<evidence type="ECO:0000313" key="7">
    <source>
        <dbReference type="EMBL" id="EDK33072.1"/>
    </source>
</evidence>
<keyword evidence="7" id="KW-0808">Transferase</keyword>
<name>A5N6Z1_CLOK5</name>
<protein>
    <recommendedName>
        <fullName evidence="2">cysteine-S-conjugate beta-lyase</fullName>
        <ecNumber evidence="2">4.4.1.13</ecNumber>
    </recommendedName>
</protein>
<dbReference type="AlphaFoldDB" id="A5N6Z1"/>
<dbReference type="CDD" id="cd00609">
    <property type="entry name" value="AAT_like"/>
    <property type="match status" value="1"/>
</dbReference>
<dbReference type="Pfam" id="PF00155">
    <property type="entry name" value="Aminotran_1_2"/>
    <property type="match status" value="1"/>
</dbReference>
<evidence type="ECO:0000313" key="8">
    <source>
        <dbReference type="Proteomes" id="UP000002411"/>
    </source>
</evidence>
<evidence type="ECO:0000256" key="5">
    <source>
        <dbReference type="ARBA" id="ARBA00037974"/>
    </source>
</evidence>